<gene>
    <name evidence="2" type="ORF">GTGU_04748</name>
</gene>
<dbReference type="Proteomes" id="UP000028630">
    <property type="component" value="Unassembled WGS sequence"/>
</dbReference>
<dbReference type="EMBL" id="JMTB01000192">
    <property type="protein sequence ID" value="KFB93039.1"/>
    <property type="molecule type" value="Genomic_DNA"/>
</dbReference>
<proteinExistence type="predicted"/>
<accession>A0A084Z6E5</accession>
<comment type="caution">
    <text evidence="2">The sequence shown here is derived from an EMBL/GenBank/DDBJ whole genome shotgun (WGS) entry which is preliminary data.</text>
</comment>
<feature type="chain" id="PRO_5001786036" evidence="1">
    <location>
        <begin position="19"/>
        <end position="172"/>
    </location>
</feature>
<evidence type="ECO:0000313" key="2">
    <source>
        <dbReference type="EMBL" id="KFB93039.1"/>
    </source>
</evidence>
<dbReference type="RefSeq" id="WP_038163700.1">
    <property type="nucleotide sequence ID" value="NZ_JMTB01000192.1"/>
</dbReference>
<dbReference type="AlphaFoldDB" id="A0A084Z6E5"/>
<protein>
    <submittedName>
        <fullName evidence="2">Uncharacterized protein</fullName>
    </submittedName>
</protein>
<keyword evidence="1" id="KW-0732">Signal</keyword>
<name>A0A084Z6E5_9ENTR</name>
<reference evidence="3" key="1">
    <citation type="submission" date="2014-05" db="EMBL/GenBank/DDBJ databases">
        <title>ATOL: Assembling a taxonomically balanced genome-scale reconstruction of the evolutionary history of the Enterobacteriaceae.</title>
        <authorList>
            <person name="Plunkett G. III"/>
            <person name="Neeno-Eckwall E.C."/>
            <person name="Glasner J.D."/>
            <person name="Perna N.T."/>
        </authorList>
    </citation>
    <scope>NUCLEOTIDE SEQUENCE [LARGE SCALE GENOMIC DNA]</scope>
    <source>
        <strain evidence="3">ATCC 49490</strain>
    </source>
</reference>
<sequence length="172" mass="19690">MKKWLFIPLCMLSLSVMAADSLLFKVKESLAGFTPIDATDWYKKGDTDFAEYEGEYRGFKQKIKVAVKTNEIHIKSEIDESDFIKDMDVFMRDTTQRCHLVLRDTILPAEKLKAVTDWSKDESDGFEFMDANTVHEAISAETDNGVPHKNIYGWDISIRRELGKTSCSAIKH</sequence>
<evidence type="ECO:0000313" key="3">
    <source>
        <dbReference type="Proteomes" id="UP000028630"/>
    </source>
</evidence>
<evidence type="ECO:0000256" key="1">
    <source>
        <dbReference type="SAM" id="SignalP"/>
    </source>
</evidence>
<feature type="signal peptide" evidence="1">
    <location>
        <begin position="1"/>
        <end position="18"/>
    </location>
</feature>
<keyword evidence="3" id="KW-1185">Reference proteome</keyword>
<organism evidence="2 3">
    <name type="scientific">Trabulsiella guamensis ATCC 49490</name>
    <dbReference type="NCBI Taxonomy" id="1005994"/>
    <lineage>
        <taxon>Bacteria</taxon>
        <taxon>Pseudomonadati</taxon>
        <taxon>Pseudomonadota</taxon>
        <taxon>Gammaproteobacteria</taxon>
        <taxon>Enterobacterales</taxon>
        <taxon>Enterobacteriaceae</taxon>
        <taxon>Trabulsiella</taxon>
    </lineage>
</organism>
<dbReference type="eggNOG" id="ENOG50349IE">
    <property type="taxonomic scope" value="Bacteria"/>
</dbReference>
<dbReference type="OrthoDB" id="6594719at2"/>